<keyword evidence="4" id="KW-1003">Cell membrane</keyword>
<dbReference type="PANTHER" id="PTHR32507">
    <property type="entry name" value="NA(+)/H(+) ANTIPORTER 1"/>
    <property type="match status" value="1"/>
</dbReference>
<dbReference type="AlphaFoldDB" id="A0A5C6VJX7"/>
<evidence type="ECO:0000256" key="4">
    <source>
        <dbReference type="ARBA" id="ARBA00022475"/>
    </source>
</evidence>
<feature type="transmembrane region" description="Helical" evidence="10">
    <location>
        <begin position="92"/>
        <end position="116"/>
    </location>
</feature>
<evidence type="ECO:0000256" key="5">
    <source>
        <dbReference type="ARBA" id="ARBA00022692"/>
    </source>
</evidence>
<evidence type="ECO:0000256" key="6">
    <source>
        <dbReference type="ARBA" id="ARBA00022989"/>
    </source>
</evidence>
<keyword evidence="7" id="KW-0406">Ion transport</keyword>
<dbReference type="Gene3D" id="1.20.1530.20">
    <property type="match status" value="1"/>
</dbReference>
<dbReference type="PROSITE" id="PS51202">
    <property type="entry name" value="RCK_C"/>
    <property type="match status" value="1"/>
</dbReference>
<evidence type="ECO:0000256" key="1">
    <source>
        <dbReference type="ARBA" id="ARBA00004651"/>
    </source>
</evidence>
<comment type="subcellular location">
    <subcellularLocation>
        <location evidence="1">Cell membrane</location>
        <topology evidence="1">Multi-pass membrane protein</topology>
    </subcellularLocation>
</comment>
<evidence type="ECO:0000256" key="9">
    <source>
        <dbReference type="SAM" id="Coils"/>
    </source>
</evidence>
<dbReference type="GO" id="GO:0008324">
    <property type="term" value="F:monoatomic cation transmembrane transporter activity"/>
    <property type="evidence" value="ECO:0007669"/>
    <property type="project" value="InterPro"/>
</dbReference>
<accession>A0A5C6VJX7</accession>
<dbReference type="Pfam" id="PF02080">
    <property type="entry name" value="TrkA_C"/>
    <property type="match status" value="1"/>
</dbReference>
<dbReference type="RefSeq" id="WP_146950372.1">
    <property type="nucleotide sequence ID" value="NZ_VOQF01000016.1"/>
</dbReference>
<evidence type="ECO:0000256" key="2">
    <source>
        <dbReference type="ARBA" id="ARBA00022448"/>
    </source>
</evidence>
<evidence type="ECO:0000256" key="10">
    <source>
        <dbReference type="SAM" id="Phobius"/>
    </source>
</evidence>
<feature type="coiled-coil region" evidence="9">
    <location>
        <begin position="475"/>
        <end position="502"/>
    </location>
</feature>
<feature type="domain" description="RCK C-terminal" evidence="11">
    <location>
        <begin position="407"/>
        <end position="488"/>
    </location>
</feature>
<comment type="caution">
    <text evidence="12">The sequence shown here is derived from an EMBL/GenBank/DDBJ whole genome shotgun (WGS) entry which is preliminary data.</text>
</comment>
<feature type="transmembrane region" description="Helical" evidence="10">
    <location>
        <begin position="367"/>
        <end position="390"/>
    </location>
</feature>
<feature type="transmembrane region" description="Helical" evidence="10">
    <location>
        <begin position="277"/>
        <end position="295"/>
    </location>
</feature>
<sequence>MFEEIIHTDTFVLLTSILLIAGVVTTKFSARLGVPALVLFIVIGMVMGSDGLGFIHFNNASTAQMIGVFALVIILFEGGLQTKWKTLRPVILPSLSLATFGVLLTSGIVASAAWFILDLGLLESLLFGAIVGSTDAAAVFAVLKDQNINERIGTTLEAESGSNDPMAVFLTVAMIELITMPDTSIISLIGTFILQMGLGVIIGFLAGKLVVKALNRINLDSSGLYPIFAIAFALLTYGVTAFMNGSGLLAVYILAIVIGNSEIAYRHSIFRFSEGFAWMMQISMFVILGLLVFPSDLFTWDVILKGLLLSFILIFVARPIAVFASTINLKYTNKELIFLSWAGLKGAVPIVLATFPLLAGIEGSQLIFNVVFFVVLTSCLIQGATITNLAEKLGLTGPKKTTPMHSLELVSLGKVNTEMIEYEIEEDSVIAGQTLLDIEFPEGAIVNAVIRYDQLITPTGNTKIKPGDFLYILTSKKSKQSLKKLLEEKKEQEVEGVEENKRI</sequence>
<name>A0A5C6VJX7_9BACI</name>
<feature type="transmembrane region" description="Helical" evidence="10">
    <location>
        <begin position="122"/>
        <end position="143"/>
    </location>
</feature>
<keyword evidence="9" id="KW-0175">Coiled coil</keyword>
<evidence type="ECO:0000256" key="7">
    <source>
        <dbReference type="ARBA" id="ARBA00023065"/>
    </source>
</evidence>
<keyword evidence="5 10" id="KW-0812">Transmembrane</keyword>
<keyword evidence="2" id="KW-0813">Transport</keyword>
<dbReference type="Pfam" id="PF00999">
    <property type="entry name" value="Na_H_Exchanger"/>
    <property type="match status" value="1"/>
</dbReference>
<dbReference type="InterPro" id="IPR038770">
    <property type="entry name" value="Na+/solute_symporter_sf"/>
</dbReference>
<dbReference type="NCBIfam" id="NF003716">
    <property type="entry name" value="PRK05326.1-3"/>
    <property type="match status" value="1"/>
</dbReference>
<feature type="transmembrane region" description="Helical" evidence="10">
    <location>
        <begin position="336"/>
        <end position="361"/>
    </location>
</feature>
<dbReference type="GO" id="GO:1902600">
    <property type="term" value="P:proton transmembrane transport"/>
    <property type="evidence" value="ECO:0007669"/>
    <property type="project" value="InterPro"/>
</dbReference>
<evidence type="ECO:0000259" key="11">
    <source>
        <dbReference type="PROSITE" id="PS51202"/>
    </source>
</evidence>
<feature type="transmembrane region" description="Helical" evidence="10">
    <location>
        <begin position="63"/>
        <end position="80"/>
    </location>
</feature>
<feature type="transmembrane region" description="Helical" evidence="10">
    <location>
        <begin position="307"/>
        <end position="329"/>
    </location>
</feature>
<dbReference type="GO" id="GO:0006813">
    <property type="term" value="P:potassium ion transport"/>
    <property type="evidence" value="ECO:0007669"/>
    <property type="project" value="InterPro"/>
</dbReference>
<proteinExistence type="predicted"/>
<dbReference type="Gene3D" id="3.30.70.1450">
    <property type="entry name" value="Regulator of K+ conductance, C-terminal domain"/>
    <property type="match status" value="1"/>
</dbReference>
<dbReference type="InterPro" id="IPR036721">
    <property type="entry name" value="RCK_C_sf"/>
</dbReference>
<dbReference type="EMBL" id="VOQF01000016">
    <property type="protein sequence ID" value="TXC85743.1"/>
    <property type="molecule type" value="Genomic_DNA"/>
</dbReference>
<evidence type="ECO:0000313" key="13">
    <source>
        <dbReference type="Proteomes" id="UP000321363"/>
    </source>
</evidence>
<feature type="transmembrane region" description="Helical" evidence="10">
    <location>
        <begin position="223"/>
        <end position="243"/>
    </location>
</feature>
<dbReference type="SUPFAM" id="SSF116726">
    <property type="entry name" value="TrkA C-terminal domain-like"/>
    <property type="match status" value="1"/>
</dbReference>
<dbReference type="NCBIfam" id="NF003715">
    <property type="entry name" value="PRK05326.1-2"/>
    <property type="match status" value="1"/>
</dbReference>
<evidence type="ECO:0000313" key="12">
    <source>
        <dbReference type="EMBL" id="TXC85743.1"/>
    </source>
</evidence>
<gene>
    <name evidence="12" type="ORF">FS935_19760</name>
</gene>
<feature type="transmembrane region" description="Helical" evidence="10">
    <location>
        <begin position="36"/>
        <end position="57"/>
    </location>
</feature>
<reference evidence="12 13" key="1">
    <citation type="journal article" date="2005" name="Int. J. Syst. Evol. Microbiol.">
        <title>Bacillus litoralis sp. nov., isolated from a tidal flat of the Yellow Sea in Korea.</title>
        <authorList>
            <person name="Yoon J.H."/>
            <person name="Oh T.K."/>
        </authorList>
    </citation>
    <scope>NUCLEOTIDE SEQUENCE [LARGE SCALE GENOMIC DNA]</scope>
    <source>
        <strain evidence="12 13">SW-211</strain>
    </source>
</reference>
<dbReference type="GO" id="GO:0015297">
    <property type="term" value="F:antiporter activity"/>
    <property type="evidence" value="ECO:0007669"/>
    <property type="project" value="UniProtKB-KW"/>
</dbReference>
<feature type="transmembrane region" description="Helical" evidence="10">
    <location>
        <begin position="6"/>
        <end position="24"/>
    </location>
</feature>
<dbReference type="GO" id="GO:0005886">
    <property type="term" value="C:plasma membrane"/>
    <property type="evidence" value="ECO:0007669"/>
    <property type="project" value="UniProtKB-SubCell"/>
</dbReference>
<dbReference type="InterPro" id="IPR006037">
    <property type="entry name" value="RCK_C"/>
</dbReference>
<feature type="transmembrane region" description="Helical" evidence="10">
    <location>
        <begin position="186"/>
        <end position="211"/>
    </location>
</feature>
<dbReference type="InterPro" id="IPR006153">
    <property type="entry name" value="Cation/H_exchanger_TM"/>
</dbReference>
<dbReference type="NCBIfam" id="NF003714">
    <property type="entry name" value="PRK05326.1-1"/>
    <property type="match status" value="1"/>
</dbReference>
<dbReference type="PANTHER" id="PTHR32507:SF7">
    <property type="entry name" value="K(+)_H(+) ANTIPORTER NHAP2"/>
    <property type="match status" value="1"/>
</dbReference>
<keyword evidence="13" id="KW-1185">Reference proteome</keyword>
<keyword evidence="6 10" id="KW-1133">Transmembrane helix</keyword>
<dbReference type="OrthoDB" id="9810759at2"/>
<keyword evidence="3" id="KW-0050">Antiport</keyword>
<protein>
    <submittedName>
        <fullName evidence="12">Potassium/proton antiporter</fullName>
    </submittedName>
</protein>
<evidence type="ECO:0000256" key="3">
    <source>
        <dbReference type="ARBA" id="ARBA00022449"/>
    </source>
</evidence>
<keyword evidence="8 10" id="KW-0472">Membrane</keyword>
<evidence type="ECO:0000256" key="8">
    <source>
        <dbReference type="ARBA" id="ARBA00023136"/>
    </source>
</evidence>
<organism evidence="12 13">
    <name type="scientific">Metabacillus litoralis</name>
    <dbReference type="NCBI Taxonomy" id="152268"/>
    <lineage>
        <taxon>Bacteria</taxon>
        <taxon>Bacillati</taxon>
        <taxon>Bacillota</taxon>
        <taxon>Bacilli</taxon>
        <taxon>Bacillales</taxon>
        <taxon>Bacillaceae</taxon>
        <taxon>Metabacillus</taxon>
    </lineage>
</organism>
<dbReference type="Proteomes" id="UP000321363">
    <property type="component" value="Unassembled WGS sequence"/>
</dbReference>